<keyword evidence="1" id="KW-0002">3D-structure</keyword>
<accession>A0ABF7PQ45</accession>
<protein>
    <submittedName>
        <fullName evidence="1">AcrIF25</fullName>
    </submittedName>
</protein>
<name>A0ABF7PQ45_ACIBA</name>
<proteinExistence type="evidence at protein level"/>
<dbReference type="PDB" id="8X24">
    <property type="method" value="X-ray"/>
    <property type="resolution" value="2.83 A"/>
    <property type="chains" value="A/B/C/D/E/F=1-153"/>
</dbReference>
<organism evidence="1">
    <name type="scientific">Acinetobacter baumannii</name>
    <dbReference type="NCBI Taxonomy" id="470"/>
    <lineage>
        <taxon>Bacteria</taxon>
        <taxon>Pseudomonadati</taxon>
        <taxon>Pseudomonadota</taxon>
        <taxon>Gammaproteobacteria</taxon>
        <taxon>Moraxellales</taxon>
        <taxon>Moraxellaceae</taxon>
        <taxon>Acinetobacter</taxon>
        <taxon>Acinetobacter calcoaceticus/baumannii complex</taxon>
    </lineage>
</organism>
<evidence type="ECO:0000313" key="1">
    <source>
        <dbReference type="PDB" id="8X24"/>
    </source>
</evidence>
<reference evidence="1" key="1">
    <citation type="submission" date="2023-11" db="PDB data bank">
        <title>Structure of AcrIF25.</title>
        <authorList>
            <person name="Wang J.J."/>
        </authorList>
    </citation>
    <scope>X-RAY CRYSTALLOGRAPHY (2.83 ANGSTROMS)</scope>
</reference>
<dbReference type="AlphaFoldDB" id="A0ABF7PQ45"/>
<sequence length="153" mass="17779">MKIHEFGLALFGEHYSANQFAKILINKDGSNVDRKTIQNWINRDQDLNDWVIVQLKEELLKREVILKNLLTNLSQAIMMKKLTILSKVTKDAKATAKYDESLKSGDVITYRSEDGVLLEGIISFAKKWESQRYSNLPVVEIVKLEHHHHHHHH</sequence>